<proteinExistence type="predicted"/>
<organism evidence="1">
    <name type="scientific">Spodoptera frugiperda</name>
    <name type="common">Fall armyworm</name>
    <dbReference type="NCBI Taxonomy" id="7108"/>
    <lineage>
        <taxon>Eukaryota</taxon>
        <taxon>Metazoa</taxon>
        <taxon>Ecdysozoa</taxon>
        <taxon>Arthropoda</taxon>
        <taxon>Hexapoda</taxon>
        <taxon>Insecta</taxon>
        <taxon>Pterygota</taxon>
        <taxon>Neoptera</taxon>
        <taxon>Endopterygota</taxon>
        <taxon>Lepidoptera</taxon>
        <taxon>Glossata</taxon>
        <taxon>Ditrysia</taxon>
        <taxon>Noctuoidea</taxon>
        <taxon>Noctuidae</taxon>
        <taxon>Amphipyrinae</taxon>
        <taxon>Spodoptera</taxon>
    </lineage>
</organism>
<name>A0A2H1X0H5_SPOFR</name>
<dbReference type="AlphaFoldDB" id="A0A2H1X0H5"/>
<gene>
    <name evidence="1" type="ORF">SFRICE_031600</name>
</gene>
<dbReference type="EMBL" id="ODYU01012479">
    <property type="protein sequence ID" value="SOQ58811.1"/>
    <property type="molecule type" value="Genomic_DNA"/>
</dbReference>
<accession>A0A2H1X0H5</accession>
<reference evidence="1" key="1">
    <citation type="submission" date="2016-07" db="EMBL/GenBank/DDBJ databases">
        <authorList>
            <person name="Bretaudeau A."/>
        </authorList>
    </citation>
    <scope>NUCLEOTIDE SEQUENCE</scope>
    <source>
        <strain evidence="1">Rice</strain>
        <tissue evidence="1">Whole body</tissue>
    </source>
</reference>
<sequence>MLLEEKKKPCCAAIKALVSADPDEHIRGTDSAWEAPGHDTELFPVFNATQSTARVTLQENLRNWIL</sequence>
<evidence type="ECO:0000313" key="1">
    <source>
        <dbReference type="EMBL" id="SOQ58811.1"/>
    </source>
</evidence>
<protein>
    <submittedName>
        <fullName evidence="1">SFRICE_031600</fullName>
    </submittedName>
</protein>